<feature type="signal peptide" evidence="6">
    <location>
        <begin position="1"/>
        <end position="34"/>
    </location>
</feature>
<dbReference type="STRING" id="13616.ENSMODP00000026094"/>
<evidence type="ECO:0000256" key="1">
    <source>
        <dbReference type="ARBA" id="ARBA00022729"/>
    </source>
</evidence>
<feature type="domain" description="Ig-like" evidence="7">
    <location>
        <begin position="153"/>
        <end position="238"/>
    </location>
</feature>
<dbReference type="SUPFAM" id="SSF48726">
    <property type="entry name" value="Immunoglobulin"/>
    <property type="match status" value="3"/>
</dbReference>
<dbReference type="GO" id="GO:1990782">
    <property type="term" value="F:protein tyrosine kinase binding"/>
    <property type="evidence" value="ECO:0000318"/>
    <property type="project" value="GO_Central"/>
</dbReference>
<comment type="similarity">
    <text evidence="4">Belongs to the immunoglobulin superfamily. CEA family.</text>
</comment>
<dbReference type="Ensembl" id="ENSMODT00000026559.4">
    <property type="protein sequence ID" value="ENSMODP00000026094.4"/>
    <property type="gene ID" value="ENSMODG00000020867.4"/>
</dbReference>
<keyword evidence="5" id="KW-0472">Membrane</keyword>
<proteinExistence type="inferred from homology"/>
<keyword evidence="1 6" id="KW-0732">Signal</keyword>
<feature type="chain" id="PRO_5023924348" evidence="6">
    <location>
        <begin position="35"/>
        <end position="392"/>
    </location>
</feature>
<dbReference type="InterPro" id="IPR003598">
    <property type="entry name" value="Ig_sub2"/>
</dbReference>
<dbReference type="eggNOG" id="ENOG502TMQQ">
    <property type="taxonomic scope" value="Eukaryota"/>
</dbReference>
<dbReference type="RefSeq" id="XP_056652366.1">
    <property type="nucleotide sequence ID" value="XM_056796388.1"/>
</dbReference>
<dbReference type="GeneTree" id="ENSGT01100000263479"/>
<dbReference type="Gene3D" id="2.60.40.10">
    <property type="entry name" value="Immunoglobulins"/>
    <property type="match status" value="3"/>
</dbReference>
<evidence type="ECO:0000313" key="9">
    <source>
        <dbReference type="Proteomes" id="UP000002280"/>
    </source>
</evidence>
<dbReference type="GO" id="GO:0009986">
    <property type="term" value="C:cell surface"/>
    <property type="evidence" value="ECO:0000318"/>
    <property type="project" value="GO_Central"/>
</dbReference>
<dbReference type="GeneID" id="130453961"/>
<evidence type="ECO:0000256" key="5">
    <source>
        <dbReference type="SAM" id="Phobius"/>
    </source>
</evidence>
<name>F6QG81_MONDO</name>
<dbReference type="HOGENOM" id="CLU_032483_0_0_1"/>
<dbReference type="SMART" id="SM00409">
    <property type="entry name" value="IG"/>
    <property type="match status" value="3"/>
</dbReference>
<dbReference type="KEGG" id="mdo:103098778"/>
<keyword evidence="2" id="KW-0325">Glycoprotein</keyword>
<evidence type="ECO:0000256" key="3">
    <source>
        <dbReference type="ARBA" id="ARBA00023319"/>
    </source>
</evidence>
<reference evidence="8" key="2">
    <citation type="submission" date="2025-08" db="UniProtKB">
        <authorList>
            <consortium name="Ensembl"/>
        </authorList>
    </citation>
    <scope>IDENTIFICATION</scope>
</reference>
<reference evidence="8" key="3">
    <citation type="submission" date="2025-09" db="UniProtKB">
        <authorList>
            <consortium name="Ensembl"/>
        </authorList>
    </citation>
    <scope>IDENTIFICATION</scope>
</reference>
<dbReference type="InterPro" id="IPR036179">
    <property type="entry name" value="Ig-like_dom_sf"/>
</dbReference>
<dbReference type="PROSITE" id="PS50835">
    <property type="entry name" value="IG_LIKE"/>
    <property type="match status" value="2"/>
</dbReference>
<keyword evidence="5" id="KW-1133">Transmembrane helix</keyword>
<dbReference type="AlphaFoldDB" id="F6QG81"/>
<dbReference type="FunFam" id="2.60.40.10:FF:000244">
    <property type="entry name" value="carcinoembryonic antigen-related cell adhesion molecule 16"/>
    <property type="match status" value="1"/>
</dbReference>
<organism evidence="8 9">
    <name type="scientific">Monodelphis domestica</name>
    <name type="common">Gray short-tailed opossum</name>
    <dbReference type="NCBI Taxonomy" id="13616"/>
    <lineage>
        <taxon>Eukaryota</taxon>
        <taxon>Metazoa</taxon>
        <taxon>Chordata</taxon>
        <taxon>Craniata</taxon>
        <taxon>Vertebrata</taxon>
        <taxon>Euteleostomi</taxon>
        <taxon>Mammalia</taxon>
        <taxon>Metatheria</taxon>
        <taxon>Didelphimorphia</taxon>
        <taxon>Didelphidae</taxon>
        <taxon>Monodelphis</taxon>
    </lineage>
</organism>
<keyword evidence="5" id="KW-0812">Transmembrane</keyword>
<dbReference type="GO" id="GO:0002682">
    <property type="term" value="P:regulation of immune system process"/>
    <property type="evidence" value="ECO:0000318"/>
    <property type="project" value="GO_Central"/>
</dbReference>
<feature type="domain" description="Ig-like" evidence="7">
    <location>
        <begin position="252"/>
        <end position="327"/>
    </location>
</feature>
<evidence type="ECO:0000259" key="7">
    <source>
        <dbReference type="PROSITE" id="PS50835"/>
    </source>
</evidence>
<evidence type="ECO:0000256" key="6">
    <source>
        <dbReference type="SAM" id="SignalP"/>
    </source>
</evidence>
<dbReference type="Bgee" id="ENSMODG00000020867">
    <property type="expression patterns" value="Expressed in heart and 7 other cell types or tissues"/>
</dbReference>
<dbReference type="PANTHER" id="PTHR44427">
    <property type="entry name" value="CARCINOEMBRYONIC ANTIGEN-RELATED CELL ADHESION MOLECULE 19"/>
    <property type="match status" value="1"/>
</dbReference>
<dbReference type="OMA" id="VVFTCHT"/>
<dbReference type="InParanoid" id="F6QG81"/>
<feature type="transmembrane region" description="Helical" evidence="5">
    <location>
        <begin position="351"/>
        <end position="376"/>
    </location>
</feature>
<dbReference type="Proteomes" id="UP000002280">
    <property type="component" value="Chromosome 4"/>
</dbReference>
<dbReference type="InterPro" id="IPR007110">
    <property type="entry name" value="Ig-like_dom"/>
</dbReference>
<reference evidence="8 9" key="1">
    <citation type="journal article" date="2007" name="Nature">
        <title>Genome of the marsupial Monodelphis domestica reveals innovation in non-coding sequences.</title>
        <authorList>
            <person name="Mikkelsen T.S."/>
            <person name="Wakefield M.J."/>
            <person name="Aken B."/>
            <person name="Amemiya C.T."/>
            <person name="Chang J.L."/>
            <person name="Duke S."/>
            <person name="Garber M."/>
            <person name="Gentles A.J."/>
            <person name="Goodstadt L."/>
            <person name="Heger A."/>
            <person name="Jurka J."/>
            <person name="Kamal M."/>
            <person name="Mauceli E."/>
            <person name="Searle S.M."/>
            <person name="Sharpe T."/>
            <person name="Baker M.L."/>
            <person name="Batzer M.A."/>
            <person name="Benos P.V."/>
            <person name="Belov K."/>
            <person name="Clamp M."/>
            <person name="Cook A."/>
            <person name="Cuff J."/>
            <person name="Das R."/>
            <person name="Davidow L."/>
            <person name="Deakin J.E."/>
            <person name="Fazzari M.J."/>
            <person name="Glass J.L."/>
            <person name="Grabherr M."/>
            <person name="Greally J.M."/>
            <person name="Gu W."/>
            <person name="Hore T.A."/>
            <person name="Huttley G.A."/>
            <person name="Kleber M."/>
            <person name="Jirtle R.L."/>
            <person name="Koina E."/>
            <person name="Lee J.T."/>
            <person name="Mahony S."/>
            <person name="Marra M.A."/>
            <person name="Miller R.D."/>
            <person name="Nicholls R.D."/>
            <person name="Oda M."/>
            <person name="Papenfuss A.T."/>
            <person name="Parra Z.E."/>
            <person name="Pollock D.D."/>
            <person name="Ray D.A."/>
            <person name="Schein J.E."/>
            <person name="Speed T.P."/>
            <person name="Thompson K."/>
            <person name="VandeBerg J.L."/>
            <person name="Wade C.M."/>
            <person name="Walker J.A."/>
            <person name="Waters P.D."/>
            <person name="Webber C."/>
            <person name="Weidman J.R."/>
            <person name="Xie X."/>
            <person name="Zody M.C."/>
            <person name="Baldwin J."/>
            <person name="Abdouelleil A."/>
            <person name="Abdulkadir J."/>
            <person name="Abebe A."/>
            <person name="Abera B."/>
            <person name="Abreu J."/>
            <person name="Acer S.C."/>
            <person name="Aftuck L."/>
            <person name="Alexander A."/>
            <person name="An P."/>
            <person name="Anderson E."/>
            <person name="Anderson S."/>
            <person name="Arachi H."/>
            <person name="Azer M."/>
            <person name="Bachantsang P."/>
            <person name="Barry A."/>
            <person name="Bayul T."/>
            <person name="Berlin A."/>
            <person name="Bessette D."/>
            <person name="Bloom T."/>
            <person name="Bloom T."/>
            <person name="Boguslavskiy L."/>
            <person name="Bonnet C."/>
            <person name="Boukhgalter B."/>
            <person name="Bourzgui I."/>
            <person name="Brown A."/>
            <person name="Cahill P."/>
            <person name="Channer S."/>
            <person name="Cheshatsang Y."/>
            <person name="Chuda L."/>
            <person name="Citroen M."/>
            <person name="Collymore A."/>
            <person name="Cooke P."/>
            <person name="Costello M."/>
            <person name="D'Aco K."/>
            <person name="Daza R."/>
            <person name="De Haan G."/>
            <person name="DeGray S."/>
            <person name="DeMaso C."/>
            <person name="Dhargay N."/>
            <person name="Dooley K."/>
            <person name="Dooley E."/>
            <person name="Doricent M."/>
            <person name="Dorje P."/>
            <person name="Dorjee K."/>
            <person name="Dupes A."/>
            <person name="Elong R."/>
            <person name="Falk J."/>
            <person name="Farina A."/>
            <person name="Faro S."/>
            <person name="Ferguson D."/>
            <person name="Fisher S."/>
            <person name="Foley C.D."/>
            <person name="Franke A."/>
            <person name="Friedrich D."/>
            <person name="Gadbois L."/>
            <person name="Gearin G."/>
            <person name="Gearin C.R."/>
            <person name="Giannoukos G."/>
            <person name="Goode T."/>
            <person name="Graham J."/>
            <person name="Grandbois E."/>
            <person name="Grewal S."/>
            <person name="Gyaltsen K."/>
            <person name="Hafez N."/>
            <person name="Hagos B."/>
            <person name="Hall J."/>
            <person name="Henson C."/>
            <person name="Hollinger A."/>
            <person name="Honan T."/>
            <person name="Huard M.D."/>
            <person name="Hughes L."/>
            <person name="Hurhula B."/>
            <person name="Husby M.E."/>
            <person name="Kamat A."/>
            <person name="Kanga B."/>
            <person name="Kashin S."/>
            <person name="Khazanovich D."/>
            <person name="Kisner P."/>
            <person name="Lance K."/>
            <person name="Lara M."/>
            <person name="Lee W."/>
            <person name="Lennon N."/>
            <person name="Letendre F."/>
            <person name="LeVine R."/>
            <person name="Lipovsky A."/>
            <person name="Liu X."/>
            <person name="Liu J."/>
            <person name="Liu S."/>
            <person name="Lokyitsang T."/>
            <person name="Lokyitsang Y."/>
            <person name="Lubonja R."/>
            <person name="Lui A."/>
            <person name="MacDonald P."/>
            <person name="Magnisalis V."/>
            <person name="Maru K."/>
            <person name="Matthews C."/>
            <person name="McCusker W."/>
            <person name="McDonough S."/>
            <person name="Mehta T."/>
            <person name="Meldrim J."/>
            <person name="Meneus L."/>
            <person name="Mihai O."/>
            <person name="Mihalev A."/>
            <person name="Mihova T."/>
            <person name="Mittelman R."/>
            <person name="Mlenga V."/>
            <person name="Montmayeur A."/>
            <person name="Mulrain L."/>
            <person name="Navidi A."/>
            <person name="Naylor J."/>
            <person name="Negash T."/>
            <person name="Nguyen T."/>
            <person name="Nguyen N."/>
            <person name="Nicol R."/>
            <person name="Norbu C."/>
            <person name="Norbu N."/>
            <person name="Novod N."/>
            <person name="O'Neill B."/>
            <person name="Osman S."/>
            <person name="Markiewicz E."/>
            <person name="Oyono O.L."/>
            <person name="Patti C."/>
            <person name="Phunkhang P."/>
            <person name="Pierre F."/>
            <person name="Priest M."/>
            <person name="Raghuraman S."/>
            <person name="Rege F."/>
            <person name="Reyes R."/>
            <person name="Rise C."/>
            <person name="Rogov P."/>
            <person name="Ross K."/>
            <person name="Ryan E."/>
            <person name="Settipalli S."/>
            <person name="Shea T."/>
            <person name="Sherpa N."/>
            <person name="Shi L."/>
            <person name="Shih D."/>
            <person name="Sparrow T."/>
            <person name="Spaulding J."/>
            <person name="Stalker J."/>
            <person name="Stange-Thomann N."/>
            <person name="Stavropoulos S."/>
            <person name="Stone C."/>
            <person name="Strader C."/>
            <person name="Tesfaye S."/>
            <person name="Thomson T."/>
            <person name="Thoulutsang Y."/>
            <person name="Thoulutsang D."/>
            <person name="Topham K."/>
            <person name="Topping I."/>
            <person name="Tsamla T."/>
            <person name="Vassiliev H."/>
            <person name="Vo A."/>
            <person name="Wangchuk T."/>
            <person name="Wangdi T."/>
            <person name="Weiand M."/>
            <person name="Wilkinson J."/>
            <person name="Wilson A."/>
            <person name="Yadav S."/>
            <person name="Young G."/>
            <person name="Yu Q."/>
            <person name="Zembek L."/>
            <person name="Zhong D."/>
            <person name="Zimmer A."/>
            <person name="Zwirko Z."/>
            <person name="Jaffe D.B."/>
            <person name="Alvarez P."/>
            <person name="Brockman W."/>
            <person name="Butler J."/>
            <person name="Chin C."/>
            <person name="Gnerre S."/>
            <person name="MacCallum I."/>
            <person name="Graves J.A."/>
            <person name="Ponting C.P."/>
            <person name="Breen M."/>
            <person name="Samollow P.B."/>
            <person name="Lander E.S."/>
            <person name="Lindblad-Toh K."/>
        </authorList>
    </citation>
    <scope>NUCLEOTIDE SEQUENCE [LARGE SCALE GENOMIC DNA]</scope>
</reference>
<accession>F6QG81</accession>
<sequence length="392" mass="43571">MELSRDHQHGCGSPWKRFLLIAILLSFWTHPGFAEIFINTVPTQPMEGGNMLLIALNTPDDILNATWYSWFRPWYPAMIVSCIPTNRTGPCAQVFSPAHTTRKILTHWNILEIRNLTLSDTGFYSLLLDTESGPRNASTYIKVKQADDSISKPKISANTTVPVAEIDSVVFTCHTNATNVKILWFNGGVLLSGGERLQLSSDNRTLTILRVTLGDQGLYYCRVENNLTSATSDTIQLTVNYSPSQIFLFTHPTRSYENVITSDLNYSVVLNCEVSGSPSPLVFWFFNGTECWNRSVYVIQRLSPKDLGNYFCMARNSVGQQTSPSIQVRLPQDNSDIEPIEPDPIYSLSGAPAICLTVAGIAGIIFFIGGMTYSVLNRKSVRKGKSQECGCI</sequence>
<dbReference type="OrthoDB" id="9449572at2759"/>
<evidence type="ECO:0000256" key="4">
    <source>
        <dbReference type="ARBA" id="ARBA00038222"/>
    </source>
</evidence>
<evidence type="ECO:0000313" key="8">
    <source>
        <dbReference type="Ensembl" id="ENSMODP00000026094.4"/>
    </source>
</evidence>
<evidence type="ECO:0000256" key="2">
    <source>
        <dbReference type="ARBA" id="ARBA00023180"/>
    </source>
</evidence>
<keyword evidence="3" id="KW-0393">Immunoglobulin domain</keyword>
<dbReference type="InterPro" id="IPR050831">
    <property type="entry name" value="CEA_cell_adhesion"/>
</dbReference>
<dbReference type="SMART" id="SM00408">
    <property type="entry name" value="IGc2"/>
    <property type="match status" value="2"/>
</dbReference>
<dbReference type="InterPro" id="IPR013783">
    <property type="entry name" value="Ig-like_fold"/>
</dbReference>
<gene>
    <name evidence="8" type="primary">LOC130453961</name>
</gene>
<dbReference type="GO" id="GO:0005886">
    <property type="term" value="C:plasma membrane"/>
    <property type="evidence" value="ECO:0000318"/>
    <property type="project" value="GO_Central"/>
</dbReference>
<keyword evidence="9" id="KW-1185">Reference proteome</keyword>
<protein>
    <submittedName>
        <fullName evidence="8">Immunoglobulin superfamily member 23</fullName>
    </submittedName>
</protein>
<dbReference type="PANTHER" id="PTHR44427:SF1">
    <property type="entry name" value="CARCINOEMBRYONIC ANTIGEN-RELATED CELL ADHESION MOLECULE 1"/>
    <property type="match status" value="1"/>
</dbReference>
<dbReference type="Pfam" id="PF13927">
    <property type="entry name" value="Ig_3"/>
    <property type="match status" value="2"/>
</dbReference>
<dbReference type="GO" id="GO:0007165">
    <property type="term" value="P:signal transduction"/>
    <property type="evidence" value="ECO:0000318"/>
    <property type="project" value="GO_Central"/>
</dbReference>
<dbReference type="InterPro" id="IPR003599">
    <property type="entry name" value="Ig_sub"/>
</dbReference>